<evidence type="ECO:0000313" key="2">
    <source>
        <dbReference type="EMBL" id="AVK77212.1"/>
    </source>
</evidence>
<keyword evidence="1" id="KW-1133">Transmembrane helix</keyword>
<name>A0A2U7UFM4_9VIRU</name>
<dbReference type="GeneID" id="36841667"/>
<reference evidence="2" key="1">
    <citation type="journal article" date="2018" name="Nat. Commun.">
        <title>Diversity and evolution of the emerging Pandoraviridae family.</title>
        <authorList>
            <person name="Legendre M."/>
            <person name="Fabre E."/>
            <person name="Poirot O."/>
            <person name="Jeudy S."/>
            <person name="Lartigue A."/>
            <person name="Alempic J.M."/>
            <person name="Beucher L."/>
            <person name="Philippe N."/>
            <person name="Bertaux L."/>
            <person name="Christo-Foroux E."/>
            <person name="Labadie K."/>
            <person name="Coute Y."/>
            <person name="Abergel C."/>
            <person name="Claverie J.M."/>
        </authorList>
    </citation>
    <scope>NUCLEOTIDE SEQUENCE [LARGE SCALE GENOMIC DNA]</scope>
    <source>
        <strain evidence="2">Macleodensis</strain>
    </source>
</reference>
<proteinExistence type="predicted"/>
<protein>
    <submittedName>
        <fullName evidence="2">Uncharacterized protein</fullName>
    </submittedName>
</protein>
<organism evidence="2">
    <name type="scientific">Pandoravirus macleodensis</name>
    <dbReference type="NCBI Taxonomy" id="2107707"/>
    <lineage>
        <taxon>Viruses</taxon>
        <taxon>Pandoravirus</taxon>
    </lineage>
</organism>
<sequence>MDHVRTPDNGLRETIERALNFGGALTVILGAVAVFAGSPFWTYVFVGELSVFTILCANMGSAPHSAKRAAALAAARLARLVDAALGKVGPTATVAFDVATLVADTVVTADHGRDSPPIELHLYVVPTDGACAMVYTRSDMDALWPDLFQPADGPNPAQALFASEAFGGPSPGINSNMPSVVLHRTSRPLSDLDRFSSDPLKRRAALDRAG</sequence>
<evidence type="ECO:0000256" key="1">
    <source>
        <dbReference type="SAM" id="Phobius"/>
    </source>
</evidence>
<keyword evidence="1" id="KW-0472">Membrane</keyword>
<dbReference type="EMBL" id="MG011691">
    <property type="protein sequence ID" value="AVK77212.1"/>
    <property type="molecule type" value="Genomic_DNA"/>
</dbReference>
<accession>A0A2U7UFM4</accession>
<keyword evidence="1" id="KW-0812">Transmembrane</keyword>
<feature type="transmembrane region" description="Helical" evidence="1">
    <location>
        <begin position="18"/>
        <end position="36"/>
    </location>
</feature>
<dbReference type="KEGG" id="vg:36841667"/>
<gene>
    <name evidence="2" type="ORF">pmac_cds_524</name>
</gene>
<dbReference type="RefSeq" id="YP_009481208.1">
    <property type="nucleotide sequence ID" value="NC_037665.1"/>
</dbReference>
<dbReference type="Proteomes" id="UP000249758">
    <property type="component" value="Segment"/>
</dbReference>